<reference evidence="1 2" key="1">
    <citation type="journal article" date="2013" name="PLoS ONE">
        <title>Identification and characterization of three novel lipases belonging to families II and V from Anaerovibrio lipolyticus 5ST.</title>
        <authorList>
            <person name="Prive F."/>
            <person name="Kaderbhai N.N."/>
            <person name="Girdwood S."/>
            <person name="Worgan H.J."/>
            <person name="Pinloche E."/>
            <person name="Scollan N.D."/>
            <person name="Huws S.A."/>
            <person name="Newbold C.J."/>
        </authorList>
    </citation>
    <scope>NUCLEOTIDE SEQUENCE [LARGE SCALE GENOMIC DNA]</scope>
    <source>
        <strain evidence="1 2">5S</strain>
    </source>
</reference>
<dbReference type="EMBL" id="JSCE01000143">
    <property type="protein sequence ID" value="KHM52064.1"/>
    <property type="molecule type" value="Genomic_DNA"/>
</dbReference>
<name>A0A0B2JWQ9_9FIRM</name>
<dbReference type="Proteomes" id="UP000030993">
    <property type="component" value="Unassembled WGS sequence"/>
</dbReference>
<dbReference type="STRING" id="82374.NZ47_06965"/>
<accession>A0A0B2JWQ9</accession>
<keyword evidence="2" id="KW-1185">Reference proteome</keyword>
<protein>
    <submittedName>
        <fullName evidence="1">Uncharacterized protein</fullName>
    </submittedName>
</protein>
<organism evidence="1 2">
    <name type="scientific">Anaerovibrio lipolyticus</name>
    <dbReference type="NCBI Taxonomy" id="82374"/>
    <lineage>
        <taxon>Bacteria</taxon>
        <taxon>Bacillati</taxon>
        <taxon>Bacillota</taxon>
        <taxon>Negativicutes</taxon>
        <taxon>Selenomonadales</taxon>
        <taxon>Selenomonadaceae</taxon>
        <taxon>Anaerovibrio</taxon>
    </lineage>
</organism>
<gene>
    <name evidence="1" type="ORF">NZ47_06965</name>
</gene>
<sequence length="69" mass="7899">MGSPPDIETSTTAEREKYIYDNFYCRGNCEICGLCQVYHGKSPELVYADYIEGKRTFQEIANEYNTSQG</sequence>
<evidence type="ECO:0000313" key="2">
    <source>
        <dbReference type="Proteomes" id="UP000030993"/>
    </source>
</evidence>
<evidence type="ECO:0000313" key="1">
    <source>
        <dbReference type="EMBL" id="KHM52064.1"/>
    </source>
</evidence>
<comment type="caution">
    <text evidence="1">The sequence shown here is derived from an EMBL/GenBank/DDBJ whole genome shotgun (WGS) entry which is preliminary data.</text>
</comment>
<dbReference type="RefSeq" id="WP_039208285.1">
    <property type="nucleotide sequence ID" value="NZ_JSCE01000143.1"/>
</dbReference>
<dbReference type="AlphaFoldDB" id="A0A0B2JWQ9"/>
<proteinExistence type="predicted"/>